<dbReference type="OrthoDB" id="9793277at2"/>
<evidence type="ECO:0000256" key="1">
    <source>
        <dbReference type="ARBA" id="ARBA00004127"/>
    </source>
</evidence>
<dbReference type="RefSeq" id="WP_133579110.1">
    <property type="nucleotide sequence ID" value="NZ_SNYJ01000002.1"/>
</dbReference>
<sequence>MRVLNIFRLFSMAKSIFRHKETMVSLVQVVREKQNLKGQPAFLPAMTHKLRLGSDLIMAYVRREYTNVPVKSMIALIAGLLYFAFPLDIIPDFLLPFGLLDDATVLLFVGRTFNNDLKKFEAWKDSQDHSQTAPMKTSHDDLPENDR</sequence>
<dbReference type="GO" id="GO:0012505">
    <property type="term" value="C:endomembrane system"/>
    <property type="evidence" value="ECO:0007669"/>
    <property type="project" value="UniProtKB-SubCell"/>
</dbReference>
<protein>
    <submittedName>
        <fullName evidence="8">Uncharacterized membrane protein YkvA (DUF1232 family)</fullName>
    </submittedName>
</protein>
<evidence type="ECO:0000256" key="5">
    <source>
        <dbReference type="SAM" id="MobiDB-lite"/>
    </source>
</evidence>
<accession>A0A4R6UGF2</accession>
<comment type="caution">
    <text evidence="8">The sequence shown here is derived from an EMBL/GenBank/DDBJ whole genome shotgun (WGS) entry which is preliminary data.</text>
</comment>
<evidence type="ECO:0000259" key="7">
    <source>
        <dbReference type="Pfam" id="PF06803"/>
    </source>
</evidence>
<feature type="domain" description="DUF1232" evidence="7">
    <location>
        <begin position="74"/>
        <end position="108"/>
    </location>
</feature>
<proteinExistence type="predicted"/>
<reference evidence="8 9" key="1">
    <citation type="submission" date="2019-03" db="EMBL/GenBank/DDBJ databases">
        <title>Genomic Encyclopedia of Type Strains, Phase IV (KMG-IV): sequencing the most valuable type-strain genomes for metagenomic binning, comparative biology and taxonomic classification.</title>
        <authorList>
            <person name="Goeker M."/>
        </authorList>
    </citation>
    <scope>NUCLEOTIDE SEQUENCE [LARGE SCALE GENOMIC DNA]</scope>
    <source>
        <strain evidence="8 9">DSM 28697</strain>
    </source>
</reference>
<evidence type="ECO:0000256" key="2">
    <source>
        <dbReference type="ARBA" id="ARBA00022692"/>
    </source>
</evidence>
<evidence type="ECO:0000313" key="9">
    <source>
        <dbReference type="Proteomes" id="UP000295632"/>
    </source>
</evidence>
<dbReference type="InterPro" id="IPR010652">
    <property type="entry name" value="DUF1232"/>
</dbReference>
<organism evidence="8 9">
    <name type="scientific">Aureibacillus halotolerans</name>
    <dbReference type="NCBI Taxonomy" id="1508390"/>
    <lineage>
        <taxon>Bacteria</taxon>
        <taxon>Bacillati</taxon>
        <taxon>Bacillota</taxon>
        <taxon>Bacilli</taxon>
        <taxon>Bacillales</taxon>
        <taxon>Bacillaceae</taxon>
        <taxon>Aureibacillus</taxon>
    </lineage>
</organism>
<dbReference type="Pfam" id="PF06803">
    <property type="entry name" value="DUF1232"/>
    <property type="match status" value="1"/>
</dbReference>
<dbReference type="Proteomes" id="UP000295632">
    <property type="component" value="Unassembled WGS sequence"/>
</dbReference>
<comment type="subcellular location">
    <subcellularLocation>
        <location evidence="1">Endomembrane system</location>
        <topology evidence="1">Multi-pass membrane protein</topology>
    </subcellularLocation>
</comment>
<feature type="region of interest" description="Disordered" evidence="5">
    <location>
        <begin position="125"/>
        <end position="147"/>
    </location>
</feature>
<evidence type="ECO:0000256" key="3">
    <source>
        <dbReference type="ARBA" id="ARBA00022989"/>
    </source>
</evidence>
<keyword evidence="9" id="KW-1185">Reference proteome</keyword>
<dbReference type="EMBL" id="SNYJ01000002">
    <property type="protein sequence ID" value="TDQ42224.1"/>
    <property type="molecule type" value="Genomic_DNA"/>
</dbReference>
<gene>
    <name evidence="8" type="ORF">EV213_102255</name>
</gene>
<keyword evidence="2 6" id="KW-0812">Transmembrane</keyword>
<evidence type="ECO:0000256" key="4">
    <source>
        <dbReference type="ARBA" id="ARBA00023136"/>
    </source>
</evidence>
<name>A0A4R6UGF2_9BACI</name>
<keyword evidence="4 6" id="KW-0472">Membrane</keyword>
<keyword evidence="3 6" id="KW-1133">Transmembrane helix</keyword>
<feature type="transmembrane region" description="Helical" evidence="6">
    <location>
        <begin position="68"/>
        <end position="87"/>
    </location>
</feature>
<dbReference type="AlphaFoldDB" id="A0A4R6UGF2"/>
<evidence type="ECO:0000313" key="8">
    <source>
        <dbReference type="EMBL" id="TDQ42224.1"/>
    </source>
</evidence>
<feature type="compositionally biased region" description="Basic and acidic residues" evidence="5">
    <location>
        <begin position="137"/>
        <end position="147"/>
    </location>
</feature>
<evidence type="ECO:0000256" key="6">
    <source>
        <dbReference type="SAM" id="Phobius"/>
    </source>
</evidence>